<protein>
    <submittedName>
        <fullName evidence="2">Uncharacterized protein</fullName>
    </submittedName>
</protein>
<keyword evidence="3" id="KW-1185">Reference proteome</keyword>
<evidence type="ECO:0000256" key="1">
    <source>
        <dbReference type="SAM" id="MobiDB-lite"/>
    </source>
</evidence>
<dbReference type="EnsemblPlants" id="ONIVA05G05930.1">
    <property type="protein sequence ID" value="ONIVA05G05930.1"/>
    <property type="gene ID" value="ONIVA05G05930"/>
</dbReference>
<organism evidence="2">
    <name type="scientific">Oryza nivara</name>
    <name type="common">Indian wild rice</name>
    <name type="synonym">Oryza sativa f. spontanea</name>
    <dbReference type="NCBI Taxonomy" id="4536"/>
    <lineage>
        <taxon>Eukaryota</taxon>
        <taxon>Viridiplantae</taxon>
        <taxon>Streptophyta</taxon>
        <taxon>Embryophyta</taxon>
        <taxon>Tracheophyta</taxon>
        <taxon>Spermatophyta</taxon>
        <taxon>Magnoliopsida</taxon>
        <taxon>Liliopsida</taxon>
        <taxon>Poales</taxon>
        <taxon>Poaceae</taxon>
        <taxon>BOP clade</taxon>
        <taxon>Oryzoideae</taxon>
        <taxon>Oryzeae</taxon>
        <taxon>Oryzinae</taxon>
        <taxon>Oryza</taxon>
    </lineage>
</organism>
<dbReference type="Gramene" id="ONIVA05G05930.1">
    <property type="protein sequence ID" value="ONIVA05G05930.1"/>
    <property type="gene ID" value="ONIVA05G05930"/>
</dbReference>
<reference evidence="2" key="1">
    <citation type="submission" date="2015-04" db="UniProtKB">
        <authorList>
            <consortium name="EnsemblPlants"/>
        </authorList>
    </citation>
    <scope>IDENTIFICATION</scope>
    <source>
        <strain evidence="2">SL10</strain>
    </source>
</reference>
<feature type="compositionally biased region" description="Basic and acidic residues" evidence="1">
    <location>
        <begin position="78"/>
        <end position="93"/>
    </location>
</feature>
<feature type="compositionally biased region" description="Basic and acidic residues" evidence="1">
    <location>
        <begin position="170"/>
        <end position="188"/>
    </location>
</feature>
<accession>A0A0E0HAE8</accession>
<name>A0A0E0HAE8_ORYNI</name>
<proteinExistence type="predicted"/>
<feature type="region of interest" description="Disordered" evidence="1">
    <location>
        <begin position="170"/>
        <end position="193"/>
    </location>
</feature>
<sequence length="342" mass="37003">MAQTATAMAAGMIRATLKQAAEHSGQRPGRALQPPAIVGGRLRREALGAAEDDEERGEAGVGGDDEGEVPWIVARPAGRLDEGAGEEGERGEVQARPAPPLQGSGEEEHKKLSLILAHAECRLSTPSVVPVDFRDRKSAFTLGEKLRYALFSYKDLLVSPLRITKWSDREIDPTDDDGGRHGPDEHGHGGWHGLLYPVRKRVAEGSQQLPGLSQQPPALLRRRHRRELLDAAEDDEERGDVGVGGDDEREVPRVRQRWARRLDEGAGEEGKRGEVQARPAPPLQVDGYGVGFAGVRRVGGGGGTAYLLLGIVHSTQLAGSPWPWMQQQLSSGGLRVGERMIL</sequence>
<dbReference type="Proteomes" id="UP000006591">
    <property type="component" value="Chromosome 5"/>
</dbReference>
<evidence type="ECO:0000313" key="2">
    <source>
        <dbReference type="EnsemblPlants" id="ONIVA05G05930.1"/>
    </source>
</evidence>
<dbReference type="AlphaFoldDB" id="A0A0E0HAE8"/>
<evidence type="ECO:0000313" key="3">
    <source>
        <dbReference type="Proteomes" id="UP000006591"/>
    </source>
</evidence>
<dbReference type="HOGENOM" id="CLU_812298_0_0_1"/>
<reference evidence="2" key="2">
    <citation type="submission" date="2018-04" db="EMBL/GenBank/DDBJ databases">
        <title>OnivRS2 (Oryza nivara Reference Sequence Version 2).</title>
        <authorList>
            <person name="Zhang J."/>
            <person name="Kudrna D."/>
            <person name="Lee S."/>
            <person name="Talag J."/>
            <person name="Rajasekar S."/>
            <person name="Welchert J."/>
            <person name="Hsing Y.-I."/>
            <person name="Wing R.A."/>
        </authorList>
    </citation>
    <scope>NUCLEOTIDE SEQUENCE [LARGE SCALE GENOMIC DNA]</scope>
    <source>
        <strain evidence="2">SL10</strain>
    </source>
</reference>
<feature type="region of interest" description="Disordered" evidence="1">
    <location>
        <begin position="18"/>
        <end position="105"/>
    </location>
</feature>